<evidence type="ECO:0000313" key="2">
    <source>
        <dbReference type="Proteomes" id="UP000593577"/>
    </source>
</evidence>
<dbReference type="PANTHER" id="PTHR33527:SF45">
    <property type="entry name" value="RRM DOMAIN-CONTAINING PROTEIN"/>
    <property type="match status" value="1"/>
</dbReference>
<keyword evidence="2" id="KW-1185">Reference proteome</keyword>
<dbReference type="EMBL" id="JABFAA010000004">
    <property type="protein sequence ID" value="MBA0679480.1"/>
    <property type="molecule type" value="Genomic_DNA"/>
</dbReference>
<sequence>MDAPHWALSSDLSSDGSGWMIYHPQLWMTQPVETKPLDATAKEWSPHTDGAPEEDRCLFMTFSNGHPVTEQEISRFFTLHYGDCVERVYVHWPQPKDSEENNITTPQFGKVVFKTSSIPLVMTLCGKRQIKFMLDGKTLWCKMFDPQKAQAFKRNGAS</sequence>
<protein>
    <recommendedName>
        <fullName evidence="3">RRM domain-containing protein</fullName>
    </recommendedName>
</protein>
<accession>A0A7J8WX77</accession>
<name>A0A7J8WX77_GOSAI</name>
<comment type="caution">
    <text evidence="1">The sequence shown here is derived from an EMBL/GenBank/DDBJ whole genome shotgun (WGS) entry which is preliminary data.</text>
</comment>
<dbReference type="AlphaFoldDB" id="A0A7J8WX77"/>
<organism evidence="1 2">
    <name type="scientific">Gossypium aridum</name>
    <name type="common">American cotton</name>
    <name type="synonym">Erioxylum aridum</name>
    <dbReference type="NCBI Taxonomy" id="34290"/>
    <lineage>
        <taxon>Eukaryota</taxon>
        <taxon>Viridiplantae</taxon>
        <taxon>Streptophyta</taxon>
        <taxon>Embryophyta</taxon>
        <taxon>Tracheophyta</taxon>
        <taxon>Spermatophyta</taxon>
        <taxon>Magnoliopsida</taxon>
        <taxon>eudicotyledons</taxon>
        <taxon>Gunneridae</taxon>
        <taxon>Pentapetalae</taxon>
        <taxon>rosids</taxon>
        <taxon>malvids</taxon>
        <taxon>Malvales</taxon>
        <taxon>Malvaceae</taxon>
        <taxon>Malvoideae</taxon>
        <taxon>Gossypium</taxon>
    </lineage>
</organism>
<gene>
    <name evidence="1" type="ORF">Goari_011244</name>
</gene>
<proteinExistence type="predicted"/>
<evidence type="ECO:0000313" key="1">
    <source>
        <dbReference type="EMBL" id="MBA0679480.1"/>
    </source>
</evidence>
<reference evidence="1 2" key="1">
    <citation type="journal article" date="2019" name="Genome Biol. Evol.">
        <title>Insights into the evolution of the New World diploid cottons (Gossypium, subgenus Houzingenia) based on genome sequencing.</title>
        <authorList>
            <person name="Grover C.E."/>
            <person name="Arick M.A. 2nd"/>
            <person name="Thrash A."/>
            <person name="Conover J.L."/>
            <person name="Sanders W.S."/>
            <person name="Peterson D.G."/>
            <person name="Frelichowski J.E."/>
            <person name="Scheffler J.A."/>
            <person name="Scheffler B.E."/>
            <person name="Wendel J.F."/>
        </authorList>
    </citation>
    <scope>NUCLEOTIDE SEQUENCE [LARGE SCALE GENOMIC DNA]</scope>
    <source>
        <strain evidence="1">185</strain>
        <tissue evidence="1">Leaf</tissue>
    </source>
</reference>
<dbReference type="Proteomes" id="UP000593577">
    <property type="component" value="Unassembled WGS sequence"/>
</dbReference>
<evidence type="ECO:0008006" key="3">
    <source>
        <dbReference type="Google" id="ProtNLM"/>
    </source>
</evidence>
<dbReference type="PANTHER" id="PTHR33527">
    <property type="entry name" value="OS07G0274300 PROTEIN"/>
    <property type="match status" value="1"/>
</dbReference>